<dbReference type="RefSeq" id="WP_252175837.1">
    <property type="nucleotide sequence ID" value="NZ_CP086395.1"/>
</dbReference>
<dbReference type="AlphaFoldDB" id="A0A9Q8Y3Y3"/>
<name>A0A9Q8Y3Y3_9LACT</name>
<organism evidence="1 2">
    <name type="scientific">Lactococcus formosensis</name>
    <dbReference type="NCBI Taxonomy" id="1281486"/>
    <lineage>
        <taxon>Bacteria</taxon>
        <taxon>Bacillati</taxon>
        <taxon>Bacillota</taxon>
        <taxon>Bacilli</taxon>
        <taxon>Lactobacillales</taxon>
        <taxon>Streptococcaceae</taxon>
        <taxon>Lactococcus</taxon>
    </lineage>
</organism>
<proteinExistence type="predicted"/>
<accession>A0A9Q8Y3Y3</accession>
<reference evidence="1" key="1">
    <citation type="journal article" date="2022" name="Front. Microbiol.">
        <title>Feed Insects as a Reservoir of Granadaene-Producing Lactococci.</title>
        <authorList>
            <person name="Neuzil-Bunesova V."/>
            <person name="Ramirez Garcia A."/>
            <person name="Modrackova N."/>
            <person name="Makovska M."/>
            <person name="Sabolova M."/>
            <person name="Sproer C."/>
            <person name="Bunk B."/>
            <person name="Blom J."/>
            <person name="Schwab C."/>
        </authorList>
    </citation>
    <scope>NUCLEOTIDE SEQUENCE</scope>
    <source>
        <strain evidence="1">I4/6O</strain>
    </source>
</reference>
<sequence>MIPEQKKKLRNIAALALLALIGGTFAFQSFNQRAINDREGWNNEGAAGRIHDYYSDETGNKDVFVENYGDEPLLVRVQLKEFLSKNDESIVRDAERGYVDTWTVWQPAADDIHNRLDSSPSQAFDRYADWSFGFSRRGGIADEMASRNQAQRDRMGVPYMPTFNHDRGDERTAAAGDARDYVDGGATHPGDGTEGYWVHLQLLRHGNFFQNFDPAEAEKDEADHTPLFPGRPIEQAVKHTVTEERPPMTMAQWEDLPEHEKVGRYWVVDEETGYAYWASYLQPGQATSYLIDQTDMADAIKKEPGSWYYAILVQGNMVSPTEDNINRFFEEGGDTARARDLVERMGLTDIPNFNGDIKPGGSFHVEGAEYEYLGPHGGGGHLVVPRNHIGISRFGATSDYQMSDVKAIANSFYGMLPQRLQARVLPVSYGSDRAIEVEELENPWDNPLGKNAHDYITTVDESGEKTAFVLSIGDIMFGTRTSPEMVSENQEALAANASDHPFDFDEFWTRTTVGGGASNKVFGWDLTWETDNNWRPWNISEMKPILPALLLSQVGEEPILQQ</sequence>
<evidence type="ECO:0000313" key="1">
    <source>
        <dbReference type="EMBL" id="USJ21351.1"/>
    </source>
</evidence>
<dbReference type="EMBL" id="CP086395">
    <property type="protein sequence ID" value="USJ21351.1"/>
    <property type="molecule type" value="Genomic_DNA"/>
</dbReference>
<dbReference type="KEGG" id="lfo:LMK00_04945"/>
<protein>
    <submittedName>
        <fullName evidence="1">Uncharacterized protein</fullName>
    </submittedName>
</protein>
<gene>
    <name evidence="1" type="ORF">LMK00_04945</name>
</gene>
<dbReference type="Proteomes" id="UP001056730">
    <property type="component" value="Chromosome"/>
</dbReference>
<evidence type="ECO:0000313" key="2">
    <source>
        <dbReference type="Proteomes" id="UP001056730"/>
    </source>
</evidence>